<dbReference type="EMBL" id="JAAALK010000082">
    <property type="protein sequence ID" value="KAG8087694.1"/>
    <property type="molecule type" value="Genomic_DNA"/>
</dbReference>
<dbReference type="GO" id="GO:0048367">
    <property type="term" value="P:shoot system development"/>
    <property type="evidence" value="ECO:0007669"/>
    <property type="project" value="InterPro"/>
</dbReference>
<reference evidence="2" key="1">
    <citation type="journal article" date="2021" name="bioRxiv">
        <title>Whole Genome Assembly and Annotation of Northern Wild Rice, Zizania palustris L., Supports a Whole Genome Duplication in the Zizania Genus.</title>
        <authorList>
            <person name="Haas M."/>
            <person name="Kono T."/>
            <person name="Macchietto M."/>
            <person name="Millas R."/>
            <person name="McGilp L."/>
            <person name="Shao M."/>
            <person name="Duquette J."/>
            <person name="Hirsch C.N."/>
            <person name="Kimball J."/>
        </authorList>
    </citation>
    <scope>NUCLEOTIDE SEQUENCE</scope>
    <source>
        <tissue evidence="2">Fresh leaf tissue</tissue>
    </source>
</reference>
<dbReference type="InterPro" id="IPR004320">
    <property type="entry name" value="BPS1_pln"/>
</dbReference>
<sequence>MTFHLRSANAPSSPCSRETNIEEQMQNSKASISSPSATVETMLDGFRRIGKVYNNIQEIICLLSNQFILCQNQQKKAVEQELEHSLVLLDLCNAIQEIFPELKTSIKEMKLVLKRI</sequence>
<gene>
    <name evidence="2" type="ORF">GUJ93_ZPchr0010g9147</name>
</gene>
<feature type="region of interest" description="Disordered" evidence="1">
    <location>
        <begin position="1"/>
        <end position="33"/>
    </location>
</feature>
<accession>A0A8J5WDL3</accession>
<keyword evidence="3" id="KW-1185">Reference proteome</keyword>
<comment type="caution">
    <text evidence="2">The sequence shown here is derived from an EMBL/GenBank/DDBJ whole genome shotgun (WGS) entry which is preliminary data.</text>
</comment>
<dbReference type="PANTHER" id="PTHR33070:SF50">
    <property type="entry name" value="OS08G0553050 PROTEIN"/>
    <property type="match status" value="1"/>
</dbReference>
<feature type="compositionally biased region" description="Polar residues" evidence="1">
    <location>
        <begin position="9"/>
        <end position="33"/>
    </location>
</feature>
<evidence type="ECO:0000256" key="1">
    <source>
        <dbReference type="SAM" id="MobiDB-lite"/>
    </source>
</evidence>
<dbReference type="AlphaFoldDB" id="A0A8J5WDL3"/>
<dbReference type="Proteomes" id="UP000729402">
    <property type="component" value="Unassembled WGS sequence"/>
</dbReference>
<reference evidence="2" key="2">
    <citation type="submission" date="2021-02" db="EMBL/GenBank/DDBJ databases">
        <authorList>
            <person name="Kimball J.A."/>
            <person name="Haas M.W."/>
            <person name="Macchietto M."/>
            <person name="Kono T."/>
            <person name="Duquette J."/>
            <person name="Shao M."/>
        </authorList>
    </citation>
    <scope>NUCLEOTIDE SEQUENCE</scope>
    <source>
        <tissue evidence="2">Fresh leaf tissue</tissue>
    </source>
</reference>
<proteinExistence type="predicted"/>
<name>A0A8J5WDL3_ZIZPA</name>
<organism evidence="2 3">
    <name type="scientific">Zizania palustris</name>
    <name type="common">Northern wild rice</name>
    <dbReference type="NCBI Taxonomy" id="103762"/>
    <lineage>
        <taxon>Eukaryota</taxon>
        <taxon>Viridiplantae</taxon>
        <taxon>Streptophyta</taxon>
        <taxon>Embryophyta</taxon>
        <taxon>Tracheophyta</taxon>
        <taxon>Spermatophyta</taxon>
        <taxon>Magnoliopsida</taxon>
        <taxon>Liliopsida</taxon>
        <taxon>Poales</taxon>
        <taxon>Poaceae</taxon>
        <taxon>BOP clade</taxon>
        <taxon>Oryzoideae</taxon>
        <taxon>Oryzeae</taxon>
        <taxon>Zizaniinae</taxon>
        <taxon>Zizania</taxon>
    </lineage>
</organism>
<evidence type="ECO:0000313" key="3">
    <source>
        <dbReference type="Proteomes" id="UP000729402"/>
    </source>
</evidence>
<dbReference type="Pfam" id="PF03087">
    <property type="entry name" value="BPS1"/>
    <property type="match status" value="1"/>
</dbReference>
<protein>
    <submittedName>
        <fullName evidence="2">Uncharacterized protein</fullName>
    </submittedName>
</protein>
<dbReference type="PANTHER" id="PTHR33070">
    <property type="entry name" value="OS06G0725500 PROTEIN"/>
    <property type="match status" value="1"/>
</dbReference>
<dbReference type="OrthoDB" id="1701699at2759"/>
<dbReference type="GO" id="GO:0048364">
    <property type="term" value="P:root development"/>
    <property type="evidence" value="ECO:0007669"/>
    <property type="project" value="InterPro"/>
</dbReference>
<evidence type="ECO:0000313" key="2">
    <source>
        <dbReference type="EMBL" id="KAG8087694.1"/>
    </source>
</evidence>